<comment type="caution">
    <text evidence="1">The sequence shown here is derived from an EMBL/GenBank/DDBJ whole genome shotgun (WGS) entry which is preliminary data.</text>
</comment>
<protein>
    <submittedName>
        <fullName evidence="1">Uncharacterized protein</fullName>
    </submittedName>
</protein>
<proteinExistence type="predicted"/>
<organism evidence="1 2">
    <name type="scientific">Candidatus Methanofishera endochildressiae</name>
    <dbReference type="NCBI Taxonomy" id="2738884"/>
    <lineage>
        <taxon>Bacteria</taxon>
        <taxon>Pseudomonadati</taxon>
        <taxon>Pseudomonadota</taxon>
        <taxon>Gammaproteobacteria</taxon>
        <taxon>Candidatus Methanofishera</taxon>
    </lineage>
</organism>
<evidence type="ECO:0000313" key="2">
    <source>
        <dbReference type="Proteomes" id="UP000537890"/>
    </source>
</evidence>
<sequence>MTDISEITLGTGSQDFSAQMVDDSRLQKGDMGYGKLSTMYMHSITVADILKKQKASGAHELIAQTYGATTIVQNGS</sequence>
<evidence type="ECO:0000313" key="1">
    <source>
        <dbReference type="EMBL" id="NYT47502.1"/>
    </source>
</evidence>
<dbReference type="AlphaFoldDB" id="A0A7Z0MQ37"/>
<accession>A0A7Z0MQ37</accession>
<reference evidence="1 2" key="1">
    <citation type="submission" date="2020-05" db="EMBL/GenBank/DDBJ databases">
        <title>Horizontal transmission and recombination maintain forever young bacterial symbiont genomes.</title>
        <authorList>
            <person name="Russell S.L."/>
            <person name="Pepper-Tunick E."/>
            <person name="Svedberg J."/>
            <person name="Byrne A."/>
            <person name="Ruelas Castillo J."/>
            <person name="Vollmers C."/>
            <person name="Beinart R.A."/>
            <person name="Corbett-Detig R."/>
        </authorList>
    </citation>
    <scope>NUCLEOTIDE SEQUENCE [LARGE SCALE GENOMIC DNA]</scope>
    <source>
        <strain evidence="1">4727-3</strain>
    </source>
</reference>
<name>A0A7Z0MQ37_9GAMM</name>
<dbReference type="EMBL" id="JACCHS010000165">
    <property type="protein sequence ID" value="NYT47502.1"/>
    <property type="molecule type" value="Genomic_DNA"/>
</dbReference>
<gene>
    <name evidence="1" type="ORF">H0A75_07945</name>
</gene>
<dbReference type="Proteomes" id="UP000537890">
    <property type="component" value="Unassembled WGS sequence"/>
</dbReference>